<dbReference type="Gene3D" id="1.20.1260.10">
    <property type="match status" value="1"/>
</dbReference>
<comment type="caution">
    <text evidence="2">The sequence shown here is derived from an EMBL/GenBank/DDBJ whole genome shotgun (WGS) entry which is preliminary data.</text>
</comment>
<organism evidence="2 3">
    <name type="scientific">Caulobacter ginsengisoli</name>
    <dbReference type="NCBI Taxonomy" id="400775"/>
    <lineage>
        <taxon>Bacteria</taxon>
        <taxon>Pseudomonadati</taxon>
        <taxon>Pseudomonadota</taxon>
        <taxon>Alphaproteobacteria</taxon>
        <taxon>Caulobacterales</taxon>
        <taxon>Caulobacteraceae</taxon>
        <taxon>Caulobacter</taxon>
    </lineage>
</organism>
<sequence>MLYLRAAPVSGLDGLQTALQNAVQLEHATIPPYLTAFYTLAAATPGVAQARAIIRSVVMQEMLHMLLASNILNAIGGAPAINAKGFIPSYPGPLPMGIGYEDGPKGLEVGIVRYSQGTVQDVFMNIEEPEQPITIPVKPMALAAVAPKYQTIGQFYGAVAAEIKRLGPAIFTGDRARQVTDMPGAIEVIDVDTALAAIQVIVRQGEGTPASPLDMSHELAHYYRFEELAKGMTIVPDPHPPGYAFDPNQPITVDDKADVTPMVDNPQLVDFSGDWRAQRLADECDIIYGKLLNALHLTFNGQPHRLFDATAVMFEFKNAAEELLQQQLTKGPNAGQYAGPRYLYVGPQ</sequence>
<protein>
    <recommendedName>
        <fullName evidence="1">Iminophenyl-pyruvate dimer synthase domain-containing protein</fullName>
    </recommendedName>
</protein>
<reference evidence="2 3" key="1">
    <citation type="submission" date="2023-07" db="EMBL/GenBank/DDBJ databases">
        <title>Genomic Encyclopedia of Type Strains, Phase IV (KMG-IV): sequencing the most valuable type-strain genomes for metagenomic binning, comparative biology and taxonomic classification.</title>
        <authorList>
            <person name="Goeker M."/>
        </authorList>
    </citation>
    <scope>NUCLEOTIDE SEQUENCE [LARGE SCALE GENOMIC DNA]</scope>
    <source>
        <strain evidence="2 3">DSM 18695</strain>
    </source>
</reference>
<dbReference type="PANTHER" id="PTHR34400:SF4">
    <property type="entry name" value="MEMBRANE PROTEIN"/>
    <property type="match status" value="1"/>
</dbReference>
<evidence type="ECO:0000313" key="3">
    <source>
        <dbReference type="Proteomes" id="UP001228905"/>
    </source>
</evidence>
<proteinExistence type="predicted"/>
<keyword evidence="3" id="KW-1185">Reference proteome</keyword>
<dbReference type="InterPro" id="IPR026820">
    <property type="entry name" value="VioB/RebD_dom"/>
</dbReference>
<gene>
    <name evidence="2" type="ORF">QO010_000613</name>
</gene>
<dbReference type="RefSeq" id="WP_307345812.1">
    <property type="nucleotide sequence ID" value="NZ_JAUSVS010000001.1"/>
</dbReference>
<evidence type="ECO:0000259" key="1">
    <source>
        <dbReference type="Pfam" id="PF12902"/>
    </source>
</evidence>
<name>A0ABU0ILG7_9CAUL</name>
<dbReference type="Pfam" id="PF12902">
    <property type="entry name" value="Ferritin-like"/>
    <property type="match status" value="1"/>
</dbReference>
<feature type="domain" description="Iminophenyl-pyruvate dimer synthase" evidence="1">
    <location>
        <begin position="19"/>
        <end position="229"/>
    </location>
</feature>
<evidence type="ECO:0000313" key="2">
    <source>
        <dbReference type="EMBL" id="MDQ0462865.1"/>
    </source>
</evidence>
<dbReference type="PANTHER" id="PTHR34400">
    <property type="match status" value="1"/>
</dbReference>
<dbReference type="InterPro" id="IPR012347">
    <property type="entry name" value="Ferritin-like"/>
</dbReference>
<accession>A0ABU0ILG7</accession>
<dbReference type="Proteomes" id="UP001228905">
    <property type="component" value="Unassembled WGS sequence"/>
</dbReference>
<dbReference type="EMBL" id="JAUSVS010000001">
    <property type="protein sequence ID" value="MDQ0462865.1"/>
    <property type="molecule type" value="Genomic_DNA"/>
</dbReference>